<dbReference type="OrthoDB" id="9804290at2"/>
<evidence type="ECO:0000313" key="21">
    <source>
        <dbReference type="EMBL" id="RZS52055.1"/>
    </source>
</evidence>
<dbReference type="NCBIfam" id="TIGR00573">
    <property type="entry name" value="dnaq"/>
    <property type="match status" value="1"/>
</dbReference>
<feature type="binding site" evidence="16">
    <location>
        <position position="7"/>
    </location>
    <ligand>
        <name>substrate</name>
    </ligand>
</feature>
<evidence type="ECO:0000256" key="8">
    <source>
        <dbReference type="ARBA" id="ARBA00022723"/>
    </source>
</evidence>
<evidence type="ECO:0000256" key="14">
    <source>
        <dbReference type="ARBA" id="ARBA00049244"/>
    </source>
</evidence>
<dbReference type="EC" id="2.7.7.7" evidence="2 18"/>
<evidence type="ECO:0000256" key="19">
    <source>
        <dbReference type="SAM" id="MobiDB-lite"/>
    </source>
</evidence>
<evidence type="ECO:0000256" key="13">
    <source>
        <dbReference type="ARBA" id="ARBA00023211"/>
    </source>
</evidence>
<protein>
    <recommendedName>
        <fullName evidence="3 18">DNA polymerase III subunit epsilon</fullName>
        <ecNumber evidence="2 18">2.7.7.7</ecNumber>
    </recommendedName>
</protein>
<comment type="cofactor">
    <cofactor evidence="1 18">
        <name>Mn(2+)</name>
        <dbReference type="ChEBI" id="CHEBI:29035"/>
    </cofactor>
</comment>
<feature type="active site" description="Proton acceptor" evidence="15">
    <location>
        <position position="152"/>
    </location>
</feature>
<evidence type="ECO:0000256" key="12">
    <source>
        <dbReference type="ARBA" id="ARBA00022932"/>
    </source>
</evidence>
<feature type="binding site" evidence="16">
    <location>
        <position position="9"/>
    </location>
    <ligand>
        <name>substrate</name>
    </ligand>
</feature>
<keyword evidence="9 18" id="KW-0378">Hydrolase</keyword>
<dbReference type="FunFam" id="3.30.420.10:FF:000012">
    <property type="entry name" value="DNA polymerase III subunit epsilon"/>
    <property type="match status" value="1"/>
</dbReference>
<evidence type="ECO:0000256" key="10">
    <source>
        <dbReference type="ARBA" id="ARBA00022839"/>
    </source>
</evidence>
<keyword evidence="5 18" id="KW-0548">Nucleotidyltransferase</keyword>
<dbReference type="InterPro" id="IPR036397">
    <property type="entry name" value="RNaseH_sf"/>
</dbReference>
<keyword evidence="12 18" id="KW-0239">DNA-directed DNA polymerase</keyword>
<dbReference type="SMART" id="SM00479">
    <property type="entry name" value="EXOIII"/>
    <property type="match status" value="1"/>
</dbReference>
<dbReference type="RefSeq" id="WP_130483070.1">
    <property type="nucleotide sequence ID" value="NZ_SGWV01000011.1"/>
</dbReference>
<feature type="domain" description="Exonuclease" evidence="20">
    <location>
        <begin position="2"/>
        <end position="174"/>
    </location>
</feature>
<evidence type="ECO:0000256" key="18">
    <source>
        <dbReference type="RuleBase" id="RU364087"/>
    </source>
</evidence>
<feature type="binding site" evidence="16">
    <location>
        <position position="157"/>
    </location>
    <ligand>
        <name>substrate</name>
    </ligand>
</feature>
<dbReference type="InterPro" id="IPR006054">
    <property type="entry name" value="DnaQ"/>
</dbReference>
<keyword evidence="7 18" id="KW-0540">Nuclease</keyword>
<evidence type="ECO:0000256" key="16">
    <source>
        <dbReference type="PIRSR" id="PIRSR606309-2"/>
    </source>
</evidence>
<keyword evidence="13 17" id="KW-0464">Manganese</keyword>
<dbReference type="GO" id="GO:0045004">
    <property type="term" value="P:DNA replication proofreading"/>
    <property type="evidence" value="ECO:0007669"/>
    <property type="project" value="TreeGrafter"/>
</dbReference>
<keyword evidence="8 17" id="KW-0479">Metal-binding</keyword>
<dbReference type="GO" id="GO:0003677">
    <property type="term" value="F:DNA binding"/>
    <property type="evidence" value="ECO:0007669"/>
    <property type="project" value="InterPro"/>
</dbReference>
<dbReference type="GO" id="GO:0003887">
    <property type="term" value="F:DNA-directed DNA polymerase activity"/>
    <property type="evidence" value="ECO:0007669"/>
    <property type="project" value="UniProtKB-KW"/>
</dbReference>
<comment type="catalytic activity">
    <reaction evidence="14 18">
        <text>DNA(n) + a 2'-deoxyribonucleoside 5'-triphosphate = DNA(n+1) + diphosphate</text>
        <dbReference type="Rhea" id="RHEA:22508"/>
        <dbReference type="Rhea" id="RHEA-COMP:17339"/>
        <dbReference type="Rhea" id="RHEA-COMP:17340"/>
        <dbReference type="ChEBI" id="CHEBI:33019"/>
        <dbReference type="ChEBI" id="CHEBI:61560"/>
        <dbReference type="ChEBI" id="CHEBI:173112"/>
        <dbReference type="EC" id="2.7.7.7"/>
    </reaction>
</comment>
<reference evidence="21 22" key="1">
    <citation type="submission" date="2019-02" db="EMBL/GenBank/DDBJ databases">
        <title>Genomic Encyclopedia of Type Strains, Phase IV (KMG-IV): sequencing the most valuable type-strain genomes for metagenomic binning, comparative biology and taxonomic classification.</title>
        <authorList>
            <person name="Goeker M."/>
        </authorList>
    </citation>
    <scope>NUCLEOTIDE SEQUENCE [LARGE SCALE GENOMIC DNA]</scope>
    <source>
        <strain evidence="21 22">DSM 10617</strain>
    </source>
</reference>
<dbReference type="InterPro" id="IPR013520">
    <property type="entry name" value="Ribonucl_H"/>
</dbReference>
<name>A0A4Q7LCF1_9BURK</name>
<dbReference type="InterPro" id="IPR012337">
    <property type="entry name" value="RNaseH-like_sf"/>
</dbReference>
<feature type="binding site" evidence="16">
    <location>
        <position position="52"/>
    </location>
    <ligand>
        <name>substrate</name>
    </ligand>
</feature>
<dbReference type="GO" id="GO:0008408">
    <property type="term" value="F:3'-5' exonuclease activity"/>
    <property type="evidence" value="ECO:0007669"/>
    <property type="project" value="TreeGrafter"/>
</dbReference>
<comment type="function">
    <text evidence="18">DNA polymerase III is a complex, multichain enzyme responsible for most of the replicative synthesis in bacteria. The epsilon subunit contain the editing function and is a proofreading 3'-5' exonuclease.</text>
</comment>
<feature type="binding site" evidence="17">
    <location>
        <position position="9"/>
    </location>
    <ligand>
        <name>a divalent metal cation</name>
        <dbReference type="ChEBI" id="CHEBI:60240"/>
        <label>1</label>
        <note>catalytic</note>
    </ligand>
</feature>
<sequence>MRQIFLDTETTGLNPETGDRIVEIGCVEMVNRRLTGRHFHEYLNPERPGNEEAIKIHGLTDAFLADKPVFRAVSQAFVDYVRGAEVIIHNAAFDIGFLNAELKRIGLPPMSTLVSGVVDTLLMAREQYPGKANSLDALCKRLEVDNTHRTLHGALMDAELLAEVYIRLTRGQNALGIDAGGEDGASDGHGVDEALMQVDLSTFALPVIRASESEASAHASVLTELDKASGGKTVWRTHPDLNPATAPATEATA</sequence>
<organism evidence="21 22">
    <name type="scientific">Sphaerotilus mobilis</name>
    <dbReference type="NCBI Taxonomy" id="47994"/>
    <lineage>
        <taxon>Bacteria</taxon>
        <taxon>Pseudomonadati</taxon>
        <taxon>Pseudomonadota</taxon>
        <taxon>Betaproteobacteria</taxon>
        <taxon>Burkholderiales</taxon>
        <taxon>Sphaerotilaceae</taxon>
        <taxon>Sphaerotilus</taxon>
    </lineage>
</organism>
<feature type="region of interest" description="Disordered" evidence="19">
    <location>
        <begin position="233"/>
        <end position="253"/>
    </location>
</feature>
<dbReference type="NCBIfam" id="NF004316">
    <property type="entry name" value="PRK05711.1"/>
    <property type="match status" value="1"/>
</dbReference>
<keyword evidence="4 18" id="KW-0808">Transferase</keyword>
<dbReference type="Proteomes" id="UP000293433">
    <property type="component" value="Unassembled WGS sequence"/>
</dbReference>
<keyword evidence="11 17" id="KW-0460">Magnesium</keyword>
<feature type="compositionally biased region" description="Low complexity" evidence="19">
    <location>
        <begin position="243"/>
        <end position="253"/>
    </location>
</feature>
<keyword evidence="22" id="KW-1185">Reference proteome</keyword>
<evidence type="ECO:0000256" key="3">
    <source>
        <dbReference type="ARBA" id="ARBA00020352"/>
    </source>
</evidence>
<comment type="caution">
    <text evidence="21">The sequence shown here is derived from an EMBL/GenBank/DDBJ whole genome shotgun (WGS) entry which is preliminary data.</text>
</comment>
<dbReference type="SUPFAM" id="SSF53098">
    <property type="entry name" value="Ribonuclease H-like"/>
    <property type="match status" value="1"/>
</dbReference>
<keyword evidence="6 18" id="KW-0235">DNA replication</keyword>
<feature type="binding site" evidence="17">
    <location>
        <position position="157"/>
    </location>
    <ligand>
        <name>a divalent metal cation</name>
        <dbReference type="ChEBI" id="CHEBI:60240"/>
        <label>1</label>
        <note>catalytic</note>
    </ligand>
</feature>
<dbReference type="EMBL" id="SGWV01000011">
    <property type="protein sequence ID" value="RZS52055.1"/>
    <property type="molecule type" value="Genomic_DNA"/>
</dbReference>
<evidence type="ECO:0000256" key="4">
    <source>
        <dbReference type="ARBA" id="ARBA00022679"/>
    </source>
</evidence>
<evidence type="ECO:0000313" key="22">
    <source>
        <dbReference type="Proteomes" id="UP000293433"/>
    </source>
</evidence>
<evidence type="ECO:0000259" key="20">
    <source>
        <dbReference type="SMART" id="SM00479"/>
    </source>
</evidence>
<comment type="subunit">
    <text evidence="18">DNA polymerase III contains a core (composed of alpha, epsilon and theta chains) that associates with a tau subunit. This core dimerizes to form the POLIII' complex. PolIII' associates with the gamma complex (composed of gamma, delta, delta', psi and chi chains) and with the beta chain to form the complete DNA polymerase III complex.</text>
</comment>
<feature type="binding site" evidence="16">
    <location>
        <position position="57"/>
    </location>
    <ligand>
        <name>substrate</name>
    </ligand>
</feature>
<keyword evidence="10 18" id="KW-0269">Exonuclease</keyword>
<dbReference type="NCBIfam" id="TIGR01406">
    <property type="entry name" value="dnaQ_proteo"/>
    <property type="match status" value="1"/>
</dbReference>
<dbReference type="GO" id="GO:0046872">
    <property type="term" value="F:metal ion binding"/>
    <property type="evidence" value="ECO:0007669"/>
    <property type="project" value="UniProtKB-KW"/>
</dbReference>
<evidence type="ECO:0000256" key="1">
    <source>
        <dbReference type="ARBA" id="ARBA00001936"/>
    </source>
</evidence>
<dbReference type="Gene3D" id="3.30.420.10">
    <property type="entry name" value="Ribonuclease H-like superfamily/Ribonuclease H"/>
    <property type="match status" value="1"/>
</dbReference>
<evidence type="ECO:0000256" key="6">
    <source>
        <dbReference type="ARBA" id="ARBA00022705"/>
    </source>
</evidence>
<accession>A0A4Q7LCF1</accession>
<comment type="cofactor">
    <cofactor evidence="17">
        <name>Mg(2+)</name>
        <dbReference type="ChEBI" id="CHEBI:18420"/>
    </cofactor>
    <cofactor evidence="17">
        <name>Mn(2+)</name>
        <dbReference type="ChEBI" id="CHEBI:29035"/>
    </cofactor>
    <text evidence="17">Binds 2 divalent metal cations. Magnesium or manganese.</text>
</comment>
<dbReference type="InterPro" id="IPR006309">
    <property type="entry name" value="DnaQ_proteo"/>
</dbReference>
<evidence type="ECO:0000256" key="15">
    <source>
        <dbReference type="PIRSR" id="PIRSR606309-1"/>
    </source>
</evidence>
<evidence type="ECO:0000256" key="11">
    <source>
        <dbReference type="ARBA" id="ARBA00022842"/>
    </source>
</evidence>
<gene>
    <name evidence="18" type="primary">dnaQ</name>
    <name evidence="21" type="ORF">EV685_3243</name>
</gene>
<proteinExistence type="predicted"/>
<dbReference type="CDD" id="cd06131">
    <property type="entry name" value="DNA_pol_III_epsilon_Ecoli_like"/>
    <property type="match status" value="1"/>
</dbReference>
<dbReference type="PANTHER" id="PTHR30231:SF41">
    <property type="entry name" value="DNA POLYMERASE III SUBUNIT EPSILON"/>
    <property type="match status" value="1"/>
</dbReference>
<evidence type="ECO:0000256" key="9">
    <source>
        <dbReference type="ARBA" id="ARBA00022801"/>
    </source>
</evidence>
<evidence type="ECO:0000256" key="7">
    <source>
        <dbReference type="ARBA" id="ARBA00022722"/>
    </source>
</evidence>
<evidence type="ECO:0000256" key="5">
    <source>
        <dbReference type="ARBA" id="ARBA00022695"/>
    </source>
</evidence>
<dbReference type="GO" id="GO:0005829">
    <property type="term" value="C:cytosol"/>
    <property type="evidence" value="ECO:0007669"/>
    <property type="project" value="TreeGrafter"/>
</dbReference>
<evidence type="ECO:0000256" key="17">
    <source>
        <dbReference type="PIRSR" id="PIRSR606309-3"/>
    </source>
</evidence>
<feature type="binding site" evidence="17">
    <location>
        <position position="7"/>
    </location>
    <ligand>
        <name>a divalent metal cation</name>
        <dbReference type="ChEBI" id="CHEBI:60240"/>
        <label>1</label>
        <note>catalytic</note>
    </ligand>
</feature>
<dbReference type="PANTHER" id="PTHR30231">
    <property type="entry name" value="DNA POLYMERASE III SUBUNIT EPSILON"/>
    <property type="match status" value="1"/>
</dbReference>
<evidence type="ECO:0000256" key="2">
    <source>
        <dbReference type="ARBA" id="ARBA00012417"/>
    </source>
</evidence>
<dbReference type="AlphaFoldDB" id="A0A4Q7LCF1"/>
<dbReference type="Pfam" id="PF00929">
    <property type="entry name" value="RNase_T"/>
    <property type="match status" value="1"/>
</dbReference>